<keyword evidence="1" id="KW-1133">Transmembrane helix</keyword>
<gene>
    <name evidence="2" type="ORF">LCGC14_2314730</name>
</gene>
<reference evidence="2" key="1">
    <citation type="journal article" date="2015" name="Nature">
        <title>Complex archaea that bridge the gap between prokaryotes and eukaryotes.</title>
        <authorList>
            <person name="Spang A."/>
            <person name="Saw J.H."/>
            <person name="Jorgensen S.L."/>
            <person name="Zaremba-Niedzwiedzka K."/>
            <person name="Martijn J."/>
            <person name="Lind A.E."/>
            <person name="van Eijk R."/>
            <person name="Schleper C."/>
            <person name="Guy L."/>
            <person name="Ettema T.J."/>
        </authorList>
    </citation>
    <scope>NUCLEOTIDE SEQUENCE</scope>
</reference>
<organism evidence="2">
    <name type="scientific">marine sediment metagenome</name>
    <dbReference type="NCBI Taxonomy" id="412755"/>
    <lineage>
        <taxon>unclassified sequences</taxon>
        <taxon>metagenomes</taxon>
        <taxon>ecological metagenomes</taxon>
    </lineage>
</organism>
<evidence type="ECO:0000313" key="2">
    <source>
        <dbReference type="EMBL" id="KKL49514.1"/>
    </source>
</evidence>
<comment type="caution">
    <text evidence="2">The sequence shown here is derived from an EMBL/GenBank/DDBJ whole genome shotgun (WGS) entry which is preliminary data.</text>
</comment>
<keyword evidence="1" id="KW-0812">Transmembrane</keyword>
<dbReference type="AlphaFoldDB" id="A0A0F9CK56"/>
<protein>
    <submittedName>
        <fullName evidence="2">Uncharacterized protein</fullName>
    </submittedName>
</protein>
<proteinExistence type="predicted"/>
<evidence type="ECO:0000256" key="1">
    <source>
        <dbReference type="SAM" id="Phobius"/>
    </source>
</evidence>
<feature type="transmembrane region" description="Helical" evidence="1">
    <location>
        <begin position="31"/>
        <end position="47"/>
    </location>
</feature>
<dbReference type="EMBL" id="LAZR01032931">
    <property type="protein sequence ID" value="KKL49514.1"/>
    <property type="molecule type" value="Genomic_DNA"/>
</dbReference>
<feature type="transmembrane region" description="Helical" evidence="1">
    <location>
        <begin position="53"/>
        <end position="70"/>
    </location>
</feature>
<keyword evidence="1" id="KW-0472">Membrane</keyword>
<sequence length="96" mass="11054">MIETVSQIIIFATGVPAIMMLSIGGKWRRRGCGIALFGQIFWLYSTYNHEQWGIFFLAIWYIFSYSIGLAKKDWSQNANLFAKCNKMLKSIMSKVC</sequence>
<accession>A0A0F9CK56</accession>
<name>A0A0F9CK56_9ZZZZ</name>
<feature type="transmembrane region" description="Helical" evidence="1">
    <location>
        <begin position="6"/>
        <end position="24"/>
    </location>
</feature>